<gene>
    <name evidence="2" type="ORF">E2C01_096591</name>
</gene>
<dbReference type="AlphaFoldDB" id="A0A5B7K7M4"/>
<keyword evidence="3" id="KW-1185">Reference proteome</keyword>
<feature type="compositionally biased region" description="Basic and acidic residues" evidence="1">
    <location>
        <begin position="11"/>
        <end position="31"/>
    </location>
</feature>
<evidence type="ECO:0000313" key="3">
    <source>
        <dbReference type="Proteomes" id="UP000324222"/>
    </source>
</evidence>
<proteinExistence type="predicted"/>
<organism evidence="2 3">
    <name type="scientific">Portunus trituberculatus</name>
    <name type="common">Swimming crab</name>
    <name type="synonym">Neptunus trituberculatus</name>
    <dbReference type="NCBI Taxonomy" id="210409"/>
    <lineage>
        <taxon>Eukaryota</taxon>
        <taxon>Metazoa</taxon>
        <taxon>Ecdysozoa</taxon>
        <taxon>Arthropoda</taxon>
        <taxon>Crustacea</taxon>
        <taxon>Multicrustacea</taxon>
        <taxon>Malacostraca</taxon>
        <taxon>Eumalacostraca</taxon>
        <taxon>Eucarida</taxon>
        <taxon>Decapoda</taxon>
        <taxon>Pleocyemata</taxon>
        <taxon>Brachyura</taxon>
        <taxon>Eubrachyura</taxon>
        <taxon>Portunoidea</taxon>
        <taxon>Portunidae</taxon>
        <taxon>Portuninae</taxon>
        <taxon>Portunus</taxon>
    </lineage>
</organism>
<dbReference type="EMBL" id="VSRR010125681">
    <property type="protein sequence ID" value="MPD01079.1"/>
    <property type="molecule type" value="Genomic_DNA"/>
</dbReference>
<name>A0A5B7K7M4_PORTR</name>
<sequence>MNAYTGLANKRVSERDTESVGEEGESRKVFE</sequence>
<comment type="caution">
    <text evidence="2">The sequence shown here is derived from an EMBL/GenBank/DDBJ whole genome shotgun (WGS) entry which is preliminary data.</text>
</comment>
<evidence type="ECO:0000313" key="2">
    <source>
        <dbReference type="EMBL" id="MPD01079.1"/>
    </source>
</evidence>
<dbReference type="Proteomes" id="UP000324222">
    <property type="component" value="Unassembled WGS sequence"/>
</dbReference>
<protein>
    <submittedName>
        <fullName evidence="2">Uncharacterized protein</fullName>
    </submittedName>
</protein>
<feature type="region of interest" description="Disordered" evidence="1">
    <location>
        <begin position="1"/>
        <end position="31"/>
    </location>
</feature>
<accession>A0A5B7K7M4</accession>
<reference evidence="2 3" key="1">
    <citation type="submission" date="2019-05" db="EMBL/GenBank/DDBJ databases">
        <title>Another draft genome of Portunus trituberculatus and its Hox gene families provides insights of decapod evolution.</title>
        <authorList>
            <person name="Jeong J.-H."/>
            <person name="Song I."/>
            <person name="Kim S."/>
            <person name="Choi T."/>
            <person name="Kim D."/>
            <person name="Ryu S."/>
            <person name="Kim W."/>
        </authorList>
    </citation>
    <scope>NUCLEOTIDE SEQUENCE [LARGE SCALE GENOMIC DNA]</scope>
    <source>
        <tissue evidence="2">Muscle</tissue>
    </source>
</reference>
<evidence type="ECO:0000256" key="1">
    <source>
        <dbReference type="SAM" id="MobiDB-lite"/>
    </source>
</evidence>